<proteinExistence type="predicted"/>
<dbReference type="KEGG" id="xbo:XBJ1_2188"/>
<dbReference type="HOGENOM" id="CLU_3298711_0_0_6"/>
<dbReference type="AlphaFoldDB" id="D3V141"/>
<evidence type="ECO:0000313" key="2">
    <source>
        <dbReference type="Proteomes" id="UP000002045"/>
    </source>
</evidence>
<organism evidence="1 2">
    <name type="scientific">Xenorhabdus bovienii (strain SS-2004)</name>
    <name type="common">Xenorhabdus nematophila subsp. bovienii</name>
    <dbReference type="NCBI Taxonomy" id="406818"/>
    <lineage>
        <taxon>Bacteria</taxon>
        <taxon>Pseudomonadati</taxon>
        <taxon>Pseudomonadota</taxon>
        <taxon>Gammaproteobacteria</taxon>
        <taxon>Enterobacterales</taxon>
        <taxon>Morganellaceae</taxon>
        <taxon>Xenorhabdus</taxon>
    </lineage>
</organism>
<reference evidence="1 2" key="1">
    <citation type="journal article" date="2011" name="PLoS ONE">
        <title>The entomopathogenic bacterial endosymbionts xenorhabdus and photorhabdus: convergent lifestyles from divergent genomes.</title>
        <authorList>
            <person name="Chaston J.M."/>
            <person name="Suen G."/>
            <person name="Tucker S.L."/>
            <person name="Andersen A.W."/>
            <person name="Bhasin A."/>
            <person name="Bode E."/>
            <person name="Bode H.B."/>
            <person name="Brachmann A.O."/>
            <person name="Cowles C.E."/>
            <person name="Cowles K.N."/>
            <person name="Darby C."/>
            <person name="de Leon L."/>
            <person name="Drace K."/>
            <person name="Du Z."/>
            <person name="Givaudan A."/>
            <person name="Herbert Tran E.E."/>
            <person name="Jewell K.A."/>
            <person name="Knack J.J."/>
            <person name="Krasomil-Osterfeld K.C."/>
            <person name="Kukor R."/>
            <person name="Lanois A."/>
            <person name="Latreille P."/>
            <person name="Leimgruber N.K."/>
            <person name="Lipke C.M."/>
            <person name="Liu R."/>
            <person name="Lu X."/>
            <person name="Martens E.C."/>
            <person name="Marri P.R."/>
            <person name="Medigue C."/>
            <person name="Menard M.L."/>
            <person name="Miller N.M."/>
            <person name="Morales-Soto N."/>
            <person name="Norton S."/>
            <person name="Ogier J.C."/>
            <person name="Orchard S.S."/>
            <person name="Park D."/>
            <person name="Park Y."/>
            <person name="Qurollo B.A."/>
            <person name="Sugar D.R."/>
            <person name="Richards G.R."/>
            <person name="Rouy Z."/>
            <person name="Slominski B."/>
            <person name="Slominski K."/>
            <person name="Snyder H."/>
            <person name="Tjaden B.C."/>
            <person name="van der Hoeven R."/>
            <person name="Welch R.D."/>
            <person name="Wheeler C."/>
            <person name="Xiang B."/>
            <person name="Barbazuk B."/>
            <person name="Gaudriault S."/>
            <person name="Goodner B."/>
            <person name="Slater S.C."/>
            <person name="Forst S."/>
            <person name="Goldman B.S."/>
            <person name="Goodrich-Blair H."/>
        </authorList>
    </citation>
    <scope>NUCLEOTIDE SEQUENCE [LARGE SCALE GENOMIC DNA]</scope>
    <source>
        <strain evidence="1 2">SS-2004</strain>
    </source>
</reference>
<name>D3V141_XENBS</name>
<accession>D3V141</accession>
<protein>
    <submittedName>
        <fullName evidence="1">Uncharacterized protein</fullName>
    </submittedName>
</protein>
<dbReference type="Proteomes" id="UP000002045">
    <property type="component" value="Chromosome"/>
</dbReference>
<gene>
    <name evidence="1" type="ordered locus">XBJ1_2188</name>
</gene>
<evidence type="ECO:0000313" key="1">
    <source>
        <dbReference type="EMBL" id="CBJ81314.1"/>
    </source>
</evidence>
<dbReference type="EMBL" id="FN667741">
    <property type="protein sequence ID" value="CBJ81314.1"/>
    <property type="molecule type" value="Genomic_DNA"/>
</dbReference>
<sequence>MYARHLLPNYQFYYCDINHGFSIELIKFSSFSTLILNILV</sequence>
<dbReference type="STRING" id="406818.XBJ1_2188"/>